<sequence>MRKIYLVKKNPELPADGNNWLVMNSFEFRNFIQTPEGQKRRDRFGQLDACSVDDVIIIAECGTETAKQWRSEKDRHDYLVSIENQSGMTVFSYNTQTTTEDDMSGEELLVDQDCSVIDAILKKEEKSTLYAAVAKLSPAEINLMTSLYLCDDPIGQREYARRHGVAVTTINHQLTVALKKLKKMLPN</sequence>
<organism evidence="1 2">
    <name type="scientific">Hominifimenecus microfluidus</name>
    <dbReference type="NCBI Taxonomy" id="2885348"/>
    <lineage>
        <taxon>Bacteria</taxon>
        <taxon>Bacillati</taxon>
        <taxon>Bacillota</taxon>
        <taxon>Clostridia</taxon>
        <taxon>Lachnospirales</taxon>
        <taxon>Lachnospiraceae</taxon>
        <taxon>Hominifimenecus</taxon>
    </lineage>
</organism>
<comment type="caution">
    <text evidence="1">The sequence shown here is derived from an EMBL/GenBank/DDBJ whole genome shotgun (WGS) entry which is preliminary data.</text>
</comment>
<evidence type="ECO:0008006" key="3">
    <source>
        <dbReference type="Google" id="ProtNLM"/>
    </source>
</evidence>
<dbReference type="InterPro" id="IPR013324">
    <property type="entry name" value="RNA_pol_sigma_r3/r4-like"/>
</dbReference>
<evidence type="ECO:0000313" key="2">
    <source>
        <dbReference type="Proteomes" id="UP001198182"/>
    </source>
</evidence>
<dbReference type="Gene3D" id="1.20.140.160">
    <property type="match status" value="1"/>
</dbReference>
<protein>
    <recommendedName>
        <fullName evidence="3">Sigma-70 family RNA polymerase sigma factor</fullName>
    </recommendedName>
</protein>
<dbReference type="SUPFAM" id="SSF88659">
    <property type="entry name" value="Sigma3 and sigma4 domains of RNA polymerase sigma factors"/>
    <property type="match status" value="1"/>
</dbReference>
<name>A0AAE3E7Q7_9FIRM</name>
<dbReference type="Proteomes" id="UP001198182">
    <property type="component" value="Unassembled WGS sequence"/>
</dbReference>
<dbReference type="RefSeq" id="WP_205490194.1">
    <property type="nucleotide sequence ID" value="NZ_JAJEQR010000002.1"/>
</dbReference>
<dbReference type="EMBL" id="JAJEQR010000002">
    <property type="protein sequence ID" value="MCC2229549.1"/>
    <property type="molecule type" value="Genomic_DNA"/>
</dbReference>
<proteinExistence type="predicted"/>
<reference evidence="1" key="1">
    <citation type="submission" date="2021-10" db="EMBL/GenBank/DDBJ databases">
        <title>Anaerobic single-cell dispensing facilitates the cultivation of human gut bacteria.</title>
        <authorList>
            <person name="Afrizal A."/>
        </authorList>
    </citation>
    <scope>NUCLEOTIDE SEQUENCE</scope>
    <source>
        <strain evidence="1">CLA-AA-H215</strain>
    </source>
</reference>
<keyword evidence="2" id="KW-1185">Reference proteome</keyword>
<accession>A0AAE3E7Q7</accession>
<dbReference type="AlphaFoldDB" id="A0AAE3E7Q7"/>
<gene>
    <name evidence="1" type="ORF">LKD81_00855</name>
</gene>
<evidence type="ECO:0000313" key="1">
    <source>
        <dbReference type="EMBL" id="MCC2229549.1"/>
    </source>
</evidence>